<proteinExistence type="predicted"/>
<evidence type="ECO:0000313" key="2">
    <source>
        <dbReference type="EMBL" id="MFC4387483.1"/>
    </source>
</evidence>
<protein>
    <submittedName>
        <fullName evidence="2">ImmA/IrrE family metallo-endopeptidase</fullName>
    </submittedName>
</protein>
<reference evidence="3" key="1">
    <citation type="journal article" date="2019" name="Int. J. Syst. Evol. Microbiol.">
        <title>The Global Catalogue of Microorganisms (GCM) 10K type strain sequencing project: providing services to taxonomists for standard genome sequencing and annotation.</title>
        <authorList>
            <consortium name="The Broad Institute Genomics Platform"/>
            <consortium name="The Broad Institute Genome Sequencing Center for Infectious Disease"/>
            <person name="Wu L."/>
            <person name="Ma J."/>
        </authorList>
    </citation>
    <scope>NUCLEOTIDE SEQUENCE [LARGE SCALE GENOMIC DNA]</scope>
    <source>
        <strain evidence="3">KACC 14058</strain>
    </source>
</reference>
<dbReference type="Pfam" id="PF06114">
    <property type="entry name" value="Peptidase_M78"/>
    <property type="match status" value="1"/>
</dbReference>
<dbReference type="Gene3D" id="1.10.10.2910">
    <property type="match status" value="1"/>
</dbReference>
<name>A0ABV8VW85_9BACI</name>
<dbReference type="Proteomes" id="UP001595880">
    <property type="component" value="Unassembled WGS sequence"/>
</dbReference>
<dbReference type="PANTHER" id="PTHR43236:SF1">
    <property type="entry name" value="BLL7220 PROTEIN"/>
    <property type="match status" value="1"/>
</dbReference>
<evidence type="ECO:0000313" key="3">
    <source>
        <dbReference type="Proteomes" id="UP001595880"/>
    </source>
</evidence>
<sequence>MFIRKKVEQLVKKYNTNDPFELADKLHINIVFEPLGSIQGYYSRSHRTKVIHINDTLSPKKRLFTCSHEMGHAILHPNENTSFLKSQTLFSTDKLEQEANLFALELLLSREVFQPITVAEAKEEYGIPEQLLHKNFYP</sequence>
<keyword evidence="3" id="KW-1185">Reference proteome</keyword>
<comment type="caution">
    <text evidence="2">The sequence shown here is derived from an EMBL/GenBank/DDBJ whole genome shotgun (WGS) entry which is preliminary data.</text>
</comment>
<dbReference type="EMBL" id="JBHSDV010000001">
    <property type="protein sequence ID" value="MFC4387483.1"/>
    <property type="molecule type" value="Genomic_DNA"/>
</dbReference>
<dbReference type="InterPro" id="IPR010359">
    <property type="entry name" value="IrrE_HExxH"/>
</dbReference>
<gene>
    <name evidence="2" type="ORF">ACFOZ1_06610</name>
</gene>
<evidence type="ECO:0000259" key="1">
    <source>
        <dbReference type="Pfam" id="PF06114"/>
    </source>
</evidence>
<feature type="domain" description="IrrE N-terminal-like" evidence="1">
    <location>
        <begin position="23"/>
        <end position="131"/>
    </location>
</feature>
<dbReference type="RefSeq" id="WP_390197387.1">
    <property type="nucleotide sequence ID" value="NZ_JBHSDV010000001.1"/>
</dbReference>
<accession>A0ABV8VW85</accession>
<organism evidence="2 3">
    <name type="scientific">Gracilibacillus marinus</name>
    <dbReference type="NCBI Taxonomy" id="630535"/>
    <lineage>
        <taxon>Bacteria</taxon>
        <taxon>Bacillati</taxon>
        <taxon>Bacillota</taxon>
        <taxon>Bacilli</taxon>
        <taxon>Bacillales</taxon>
        <taxon>Bacillaceae</taxon>
        <taxon>Gracilibacillus</taxon>
    </lineage>
</organism>
<dbReference type="InterPro" id="IPR052345">
    <property type="entry name" value="Rad_response_metalloprotease"/>
</dbReference>
<dbReference type="PANTHER" id="PTHR43236">
    <property type="entry name" value="ANTITOXIN HIGA1"/>
    <property type="match status" value="1"/>
</dbReference>